<evidence type="ECO:0000313" key="1">
    <source>
        <dbReference type="EMBL" id="CAD8660307.1"/>
    </source>
</evidence>
<reference evidence="1" key="1">
    <citation type="submission" date="2021-01" db="EMBL/GenBank/DDBJ databases">
        <authorList>
            <person name="Corre E."/>
            <person name="Pelletier E."/>
            <person name="Niang G."/>
            <person name="Scheremetjew M."/>
            <person name="Finn R."/>
            <person name="Kale V."/>
            <person name="Holt S."/>
            <person name="Cochrane G."/>
            <person name="Meng A."/>
            <person name="Brown T."/>
            <person name="Cohen L."/>
        </authorList>
    </citation>
    <scope>NUCLEOTIDE SEQUENCE</scope>
    <source>
        <strain evidence="1">CCAP979/52</strain>
    </source>
</reference>
<name>A0A7S0N504_9CRYP</name>
<sequence>MGGASSSDGCSYYSSALTCISNSGCCSDPTYGASTFLSIVSASSMSCGTLPCSATSGSSSTTSCCIGISSTPIPSSSSCPKIATTCTESTCKSFKCTFSSGTVYTQACMTTQAYNSAISQPDCSCGSMISHSLSVLAMCGTLLIFFTNL</sequence>
<protein>
    <submittedName>
        <fullName evidence="1">Uncharacterized protein</fullName>
    </submittedName>
</protein>
<dbReference type="EMBL" id="HBEZ01057831">
    <property type="protein sequence ID" value="CAD8660307.1"/>
    <property type="molecule type" value="Transcribed_RNA"/>
</dbReference>
<dbReference type="AlphaFoldDB" id="A0A7S0N504"/>
<organism evidence="1">
    <name type="scientific">Cryptomonas curvata</name>
    <dbReference type="NCBI Taxonomy" id="233186"/>
    <lineage>
        <taxon>Eukaryota</taxon>
        <taxon>Cryptophyceae</taxon>
        <taxon>Cryptomonadales</taxon>
        <taxon>Cryptomonadaceae</taxon>
        <taxon>Cryptomonas</taxon>
    </lineage>
</organism>
<proteinExistence type="predicted"/>
<accession>A0A7S0N504</accession>
<gene>
    <name evidence="1" type="ORF">CCUR1050_LOCUS31709</name>
</gene>